<dbReference type="EMBL" id="JADFTS010000002">
    <property type="protein sequence ID" value="KAF9619973.1"/>
    <property type="molecule type" value="Genomic_DNA"/>
</dbReference>
<evidence type="ECO:0000313" key="1">
    <source>
        <dbReference type="EMBL" id="KAF9619973.1"/>
    </source>
</evidence>
<dbReference type="AlphaFoldDB" id="A0A835M540"/>
<dbReference type="Proteomes" id="UP000631114">
    <property type="component" value="Unassembled WGS sequence"/>
</dbReference>
<dbReference type="InterPro" id="IPR052343">
    <property type="entry name" value="Retrotransposon-Effector_Assoc"/>
</dbReference>
<gene>
    <name evidence="1" type="ORF">IFM89_010589</name>
</gene>
<sequence length="240" mass="28267">MDIEYDRNTKYFHALVNINRNKAMITEFKNSQGELFIDQDEIDDLLVQQYTKKFKKVNHELEMELISMVHCVISHEDKLELTKFPTAEEIKAAIFYLHVESVPGPNGFNGFFYQKCWKIVGHNLTRAIHYFFKNSRVPMHFNSNFLVLIPKERNATELNRIISLCLANFPFKVITKLMTSRLGIIAKKVVFKQQYRFIAHRNSNEAIRLASELVNELKVKRHRRNMGLKLDIRQAFDSLD</sequence>
<keyword evidence="2" id="KW-1185">Reference proteome</keyword>
<evidence type="ECO:0008006" key="3">
    <source>
        <dbReference type="Google" id="ProtNLM"/>
    </source>
</evidence>
<dbReference type="PANTHER" id="PTHR46890:SF48">
    <property type="entry name" value="RNA-DIRECTED DNA POLYMERASE"/>
    <property type="match status" value="1"/>
</dbReference>
<comment type="caution">
    <text evidence="1">The sequence shown here is derived from an EMBL/GenBank/DDBJ whole genome shotgun (WGS) entry which is preliminary data.</text>
</comment>
<dbReference type="PANTHER" id="PTHR46890">
    <property type="entry name" value="NON-LTR RETROLELEMENT REVERSE TRANSCRIPTASE-LIKE PROTEIN-RELATED"/>
    <property type="match status" value="1"/>
</dbReference>
<reference evidence="1 2" key="1">
    <citation type="submission" date="2020-10" db="EMBL/GenBank/DDBJ databases">
        <title>The Coptis chinensis genome and diversification of protoberbering-type alkaloids.</title>
        <authorList>
            <person name="Wang B."/>
            <person name="Shu S."/>
            <person name="Song C."/>
            <person name="Liu Y."/>
        </authorList>
    </citation>
    <scope>NUCLEOTIDE SEQUENCE [LARGE SCALE GENOMIC DNA]</scope>
    <source>
        <strain evidence="1">HL-2020</strain>
        <tissue evidence="1">Leaf</tissue>
    </source>
</reference>
<proteinExistence type="predicted"/>
<accession>A0A835M540</accession>
<protein>
    <recommendedName>
        <fullName evidence="3">Reverse transcriptase domain-containing protein</fullName>
    </recommendedName>
</protein>
<evidence type="ECO:0000313" key="2">
    <source>
        <dbReference type="Proteomes" id="UP000631114"/>
    </source>
</evidence>
<dbReference type="OrthoDB" id="1937198at2759"/>
<name>A0A835M540_9MAGN</name>
<organism evidence="1 2">
    <name type="scientific">Coptis chinensis</name>
    <dbReference type="NCBI Taxonomy" id="261450"/>
    <lineage>
        <taxon>Eukaryota</taxon>
        <taxon>Viridiplantae</taxon>
        <taxon>Streptophyta</taxon>
        <taxon>Embryophyta</taxon>
        <taxon>Tracheophyta</taxon>
        <taxon>Spermatophyta</taxon>
        <taxon>Magnoliopsida</taxon>
        <taxon>Ranunculales</taxon>
        <taxon>Ranunculaceae</taxon>
        <taxon>Coptidoideae</taxon>
        <taxon>Coptis</taxon>
    </lineage>
</organism>